<evidence type="ECO:0000313" key="3">
    <source>
        <dbReference type="EMBL" id="ELZ12637.1"/>
    </source>
</evidence>
<organism evidence="3 4">
    <name type="scientific">Halovivax asiaticus JCM 14624</name>
    <dbReference type="NCBI Taxonomy" id="1227490"/>
    <lineage>
        <taxon>Archaea</taxon>
        <taxon>Methanobacteriati</taxon>
        <taxon>Methanobacteriota</taxon>
        <taxon>Stenosarchaea group</taxon>
        <taxon>Halobacteria</taxon>
        <taxon>Halobacteriales</taxon>
        <taxon>Natrialbaceae</taxon>
        <taxon>Halovivax</taxon>
    </lineage>
</organism>
<dbReference type="SMART" id="SM00155">
    <property type="entry name" value="PLDc"/>
    <property type="match status" value="2"/>
</dbReference>
<sequence>MSLSVLVCLAACVGAAPIGTATDGGGPGIVQAVSTSGPDDPNPIVERSLRASVASTSGPNCSVVTNSQRHRASSPRIVELYPNPPTDGNVGEYVVVDHANASTPLTLSDGYTTARVPTDRPAGRVAVSLDPNVTRELTDYPVVKLQDHLRFAADGETLTLSGSNGTVDRVTYDDAPEGAIWYRTGTPDGNTTSTSSQAIRRGEWWSQGRTCYPVSTFDVDDATTFVLPDSPTVVTETLASAKERIRLAGYTFTDGDVQQALHDAIDRGVDVEILVETSPVGGLPEATRPLLTELDRAGATVRTIGGEGDRYDYHHPKYAVVDDTVLVTTENWKPAGVGGESSRGWGVVVSDPELADALGAVFDADASGRDTATWSERLPSLEFVDDGAPEYAETDTSQSFPERHEPAVADVDEVELLLAPDNAGTRLRELIDGADESIQIVQVDIGEPDFVLLEAALAAAHDGVDVDLLLDGTWYVDEENRALADRIEAAAASEDIPIDVRLADGGDRFEKIHAKGVIIDGETTVLGSINWNDNSLTENREVALVLHGTEPAAYYASVFEGDWSDGSEWSLPVSLALVVLAGLAGAILLGRRYIGFDDGPTATGPVRETPSTAARPVTIERRERPDDDRDGETPPDDRLPPAP</sequence>
<proteinExistence type="predicted"/>
<dbReference type="InterPro" id="IPR025202">
    <property type="entry name" value="PLD-like_dom"/>
</dbReference>
<name>M0BR96_9EURY</name>
<dbReference type="PROSITE" id="PS50035">
    <property type="entry name" value="PLD"/>
    <property type="match status" value="1"/>
</dbReference>
<evidence type="ECO:0000256" key="1">
    <source>
        <dbReference type="SAM" id="MobiDB-lite"/>
    </source>
</evidence>
<protein>
    <submittedName>
        <fullName evidence="3">Phospholipase D/Transphosphatidylase</fullName>
    </submittedName>
</protein>
<dbReference type="AlphaFoldDB" id="M0BR96"/>
<dbReference type="InterPro" id="IPR051406">
    <property type="entry name" value="PLD_domain"/>
</dbReference>
<dbReference type="PANTHER" id="PTHR43856:SF2">
    <property type="entry name" value="PHOSPHOLIPASE D"/>
    <property type="match status" value="1"/>
</dbReference>
<dbReference type="GO" id="GO:0016891">
    <property type="term" value="F:RNA endonuclease activity producing 5'-phosphomonoesters, hydrolytic mechanism"/>
    <property type="evidence" value="ECO:0007669"/>
    <property type="project" value="TreeGrafter"/>
</dbReference>
<evidence type="ECO:0000259" key="2">
    <source>
        <dbReference type="PROSITE" id="PS50035"/>
    </source>
</evidence>
<dbReference type="PATRIC" id="fig|1227490.4.peg.917"/>
<gene>
    <name evidence="3" type="ORF">C479_04552</name>
</gene>
<dbReference type="STRING" id="1227490.C479_04552"/>
<feature type="region of interest" description="Disordered" evidence="1">
    <location>
        <begin position="599"/>
        <end position="643"/>
    </location>
</feature>
<dbReference type="Gene3D" id="3.30.870.10">
    <property type="entry name" value="Endonuclease Chain A"/>
    <property type="match status" value="2"/>
</dbReference>
<dbReference type="PANTHER" id="PTHR43856">
    <property type="entry name" value="CARDIOLIPIN HYDROLASE"/>
    <property type="match status" value="1"/>
</dbReference>
<dbReference type="RefSeq" id="WP_007698475.1">
    <property type="nucleotide sequence ID" value="NZ_AOIQ01000008.1"/>
</dbReference>
<comment type="caution">
    <text evidence="3">The sequence shown here is derived from an EMBL/GenBank/DDBJ whole genome shotgun (WGS) entry which is preliminary data.</text>
</comment>
<accession>M0BR96</accession>
<feature type="compositionally biased region" description="Basic and acidic residues" evidence="1">
    <location>
        <begin position="618"/>
        <end position="643"/>
    </location>
</feature>
<dbReference type="EMBL" id="AOIQ01000008">
    <property type="protein sequence ID" value="ELZ12637.1"/>
    <property type="molecule type" value="Genomic_DNA"/>
</dbReference>
<dbReference type="InterPro" id="IPR001736">
    <property type="entry name" value="PLipase_D/transphosphatidylase"/>
</dbReference>
<feature type="domain" description="PLD phosphodiesterase" evidence="2">
    <location>
        <begin position="508"/>
        <end position="535"/>
    </location>
</feature>
<reference evidence="3 4" key="1">
    <citation type="journal article" date="2014" name="PLoS Genet.">
        <title>Phylogenetically driven sequencing of extremely halophilic archaea reveals strategies for static and dynamic osmo-response.</title>
        <authorList>
            <person name="Becker E.A."/>
            <person name="Seitzer P.M."/>
            <person name="Tritt A."/>
            <person name="Larsen D."/>
            <person name="Krusor M."/>
            <person name="Yao A.I."/>
            <person name="Wu D."/>
            <person name="Madern D."/>
            <person name="Eisen J.A."/>
            <person name="Darling A.E."/>
            <person name="Facciotti M.T."/>
        </authorList>
    </citation>
    <scope>NUCLEOTIDE SEQUENCE [LARGE SCALE GENOMIC DNA]</scope>
    <source>
        <strain evidence="3 4">JCM 14624</strain>
    </source>
</reference>
<dbReference type="Pfam" id="PF13091">
    <property type="entry name" value="PLDc_2"/>
    <property type="match status" value="2"/>
</dbReference>
<dbReference type="SUPFAM" id="SSF56024">
    <property type="entry name" value="Phospholipase D/nuclease"/>
    <property type="match status" value="2"/>
</dbReference>
<dbReference type="CDD" id="cd09128">
    <property type="entry name" value="PLDc_unchar1_2"/>
    <property type="match status" value="1"/>
</dbReference>
<dbReference type="Proteomes" id="UP000011560">
    <property type="component" value="Unassembled WGS sequence"/>
</dbReference>
<keyword evidence="4" id="KW-1185">Reference proteome</keyword>
<evidence type="ECO:0000313" key="4">
    <source>
        <dbReference type="Proteomes" id="UP000011560"/>
    </source>
</evidence>